<dbReference type="InterPro" id="IPR006311">
    <property type="entry name" value="TAT_signal"/>
</dbReference>
<proteinExistence type="predicted"/>
<protein>
    <submittedName>
        <fullName evidence="3">Uncharacterized protein</fullName>
    </submittedName>
</protein>
<feature type="region of interest" description="Disordered" evidence="1">
    <location>
        <begin position="41"/>
        <end position="78"/>
    </location>
</feature>
<feature type="chain" id="PRO_5009929056" evidence="2">
    <location>
        <begin position="42"/>
        <end position="770"/>
    </location>
</feature>
<dbReference type="EMBL" id="FRDL01000001">
    <property type="protein sequence ID" value="SHN51988.1"/>
    <property type="molecule type" value="Genomic_DNA"/>
</dbReference>
<dbReference type="RefSeq" id="WP_072745945.1">
    <property type="nucleotide sequence ID" value="NZ_FOHL01000002.1"/>
</dbReference>
<dbReference type="Proteomes" id="UP000184066">
    <property type="component" value="Unassembled WGS sequence"/>
</dbReference>
<reference evidence="3 4" key="1">
    <citation type="submission" date="2016-12" db="EMBL/GenBank/DDBJ databases">
        <authorList>
            <person name="Song W.-J."/>
            <person name="Kurnit D.M."/>
        </authorList>
    </citation>
    <scope>NUCLEOTIDE SEQUENCE [LARGE SCALE GENOMIC DNA]</scope>
    <source>
        <strain evidence="3 4">CGMCC 1.10808</strain>
    </source>
</reference>
<evidence type="ECO:0000256" key="2">
    <source>
        <dbReference type="SAM" id="SignalP"/>
    </source>
</evidence>
<dbReference type="STRING" id="1189325.SAMN04488119_102133"/>
<dbReference type="PROSITE" id="PS51318">
    <property type="entry name" value="TAT"/>
    <property type="match status" value="1"/>
</dbReference>
<evidence type="ECO:0000313" key="4">
    <source>
        <dbReference type="Proteomes" id="UP000184066"/>
    </source>
</evidence>
<keyword evidence="4" id="KW-1185">Reference proteome</keyword>
<evidence type="ECO:0000256" key="1">
    <source>
        <dbReference type="SAM" id="MobiDB-lite"/>
    </source>
</evidence>
<gene>
    <name evidence="3" type="ORF">SAMN05216200_101385</name>
</gene>
<feature type="signal peptide" evidence="2">
    <location>
        <begin position="1"/>
        <end position="41"/>
    </location>
</feature>
<accession>A0A1M7S0K6</accession>
<organism evidence="3 4">
    <name type="scientific">Oceanicella actignis</name>
    <dbReference type="NCBI Taxonomy" id="1189325"/>
    <lineage>
        <taxon>Bacteria</taxon>
        <taxon>Pseudomonadati</taxon>
        <taxon>Pseudomonadota</taxon>
        <taxon>Alphaproteobacteria</taxon>
        <taxon>Rhodobacterales</taxon>
        <taxon>Paracoccaceae</taxon>
        <taxon>Oceanicella</taxon>
    </lineage>
</organism>
<dbReference type="AlphaFoldDB" id="A0A1M7S0K6"/>
<name>A0A1M7S0K6_9RHOB</name>
<feature type="compositionally biased region" description="Low complexity" evidence="1">
    <location>
        <begin position="41"/>
        <end position="65"/>
    </location>
</feature>
<evidence type="ECO:0000313" key="3">
    <source>
        <dbReference type="EMBL" id="SHN51988.1"/>
    </source>
</evidence>
<keyword evidence="2" id="KW-0732">Signal</keyword>
<sequence>MRSSATARRRPPIRHPALRALARRAALAAAAALLAALPARAAEAPPTQERAPAAAQDAGPAAAPQGAPPPRARPAPANAANVAPDFAPPAQALRPEQMNAFEQWHYFERLRAVARAFEAGDDAATLRILEAMLARYPRMQALHRSRAMLLAARGDAEGALQSLAAAARLGLRGRETIEGWPPFAALARDARMAPILALLDSPPPPEALRAPPPPVAARPEGQELRLDAANAAYDREAHLVRYALALPPPPPPRAPAMIVRGDPQGAAARTARLVNRLFAEGRAAGNAGDLYDNLDRDHSRLPLDMFPQLTRTRYGPAARAAMFDYSPRKPADFGAPTIGNSSTARTSGAFWRSMPRLAMTEPEGAARAAQAYESNQLYVHPEHRDHDPFWGDVFPANTPHMLISQGSSGSDRPLLRALAAALAALRPETKALARREGLIGPTLQLLIRWGQNHVSTIDDYLSGRAHPTVFEGDSLNLLKIAGRAQAIAMDALPPLTRLRVERESAPAPGVELFGDGLSERLFDTPSAIARIFRGTARERRMIVSAADTRDPNGRKLRFKWVLLRGDPDKVRIVPLDPDGTRAEIVVAWHERVPPPGRPDMDGQRVDIGVFADNGAMHGAPSFISIAFPPRQKRVYAEDGRILSVEYDADELAERYADPMLHPLRAWRDDYVYDQRGRPLGWRRSFADGRVQDYTRHGALIEARDALGRPVRARVMRYPAGPRDKRSGMRAIAPVPSEAELIYAYDGPDDRYGYADPAPAGAGEPAAGARE</sequence>
<dbReference type="OrthoDB" id="175605at2"/>